<dbReference type="RefSeq" id="WP_304543921.1">
    <property type="nucleotide sequence ID" value="NZ_JARPTC010000019.1"/>
</dbReference>
<dbReference type="AlphaFoldDB" id="A0AAW7ZH99"/>
<gene>
    <name evidence="1" type="ORF">P6N53_13320</name>
</gene>
<dbReference type="Proteomes" id="UP001172911">
    <property type="component" value="Unassembled WGS sequence"/>
</dbReference>
<comment type="caution">
    <text evidence="1">The sequence shown here is derived from an EMBL/GenBank/DDBJ whole genome shotgun (WGS) entry which is preliminary data.</text>
</comment>
<reference evidence="1" key="2">
    <citation type="submission" date="2023-03" db="EMBL/GenBank/DDBJ databases">
        <authorList>
            <person name="Zhang Z."/>
        </authorList>
    </citation>
    <scope>NUCLEOTIDE SEQUENCE</scope>
    <source>
        <strain evidence="1">DSA</strain>
    </source>
</reference>
<name>A0AAW7ZH99_9FIRM</name>
<sequence length="81" mass="9471">MSKLKKLYEKIKNNPRAVRFNELDKILRSAGFSKRQPSGGSSHFIYIKEDKSLSVPFDQPHIKRIYVERAIELIGDCFEEE</sequence>
<keyword evidence="2" id="KW-1185">Reference proteome</keyword>
<dbReference type="EMBL" id="JARPTC010000019">
    <property type="protein sequence ID" value="MDO7788205.1"/>
    <property type="molecule type" value="Genomic_DNA"/>
</dbReference>
<evidence type="ECO:0000313" key="1">
    <source>
        <dbReference type="EMBL" id="MDO7788205.1"/>
    </source>
</evidence>
<proteinExistence type="predicted"/>
<protein>
    <submittedName>
        <fullName evidence="1">Toxin HicA</fullName>
    </submittedName>
</protein>
<organism evidence="1 2">
    <name type="scientific">Desulforamulus aquiferis</name>
    <dbReference type="NCBI Taxonomy" id="1397668"/>
    <lineage>
        <taxon>Bacteria</taxon>
        <taxon>Bacillati</taxon>
        <taxon>Bacillota</taxon>
        <taxon>Clostridia</taxon>
        <taxon>Eubacteriales</taxon>
        <taxon>Peptococcaceae</taxon>
        <taxon>Desulforamulus</taxon>
    </lineage>
</organism>
<reference evidence="1" key="1">
    <citation type="journal article" date="2023" name="J. Hazard. Mater.">
        <title>Anaerobic biodegradation of pyrene and benzo[a]pyrene by a new sulfate-reducing Desulforamulus aquiferis strain DSA.</title>
        <authorList>
            <person name="Zhang Z."/>
            <person name="Sun J."/>
            <person name="Gong X."/>
            <person name="Wang C."/>
            <person name="Wang H."/>
        </authorList>
    </citation>
    <scope>NUCLEOTIDE SEQUENCE</scope>
    <source>
        <strain evidence="1">DSA</strain>
    </source>
</reference>
<dbReference type="SUPFAM" id="SSF54786">
    <property type="entry name" value="YcfA/nrd intein domain"/>
    <property type="match status" value="1"/>
</dbReference>
<accession>A0AAW7ZH99</accession>
<evidence type="ECO:0000313" key="2">
    <source>
        <dbReference type="Proteomes" id="UP001172911"/>
    </source>
</evidence>